<dbReference type="InterPro" id="IPR006674">
    <property type="entry name" value="HD_domain"/>
</dbReference>
<dbReference type="GO" id="GO:0008803">
    <property type="term" value="F:bis(5'-nucleosyl)-tetraphosphatase (symmetrical) activity"/>
    <property type="evidence" value="ECO:0007669"/>
    <property type="project" value="UniProtKB-EC"/>
</dbReference>
<evidence type="ECO:0000313" key="8">
    <source>
        <dbReference type="EMBL" id="ETO40151.1"/>
    </source>
</evidence>
<dbReference type="InterPro" id="IPR003607">
    <property type="entry name" value="HD/PDEase_dom"/>
</dbReference>
<dbReference type="Pfam" id="PF01966">
    <property type="entry name" value="HD"/>
    <property type="match status" value="1"/>
</dbReference>
<dbReference type="InterPro" id="IPR051094">
    <property type="entry name" value="Diverse_Catalytic_Enzymes"/>
</dbReference>
<dbReference type="PANTHER" id="PTHR35795:SF1">
    <property type="entry name" value="BIS(5'-NUCLEOSYL)-TETRAPHOSPHATASE, SYMMETRICAL"/>
    <property type="match status" value="1"/>
</dbReference>
<dbReference type="GO" id="GO:0000166">
    <property type="term" value="F:nucleotide binding"/>
    <property type="evidence" value="ECO:0007669"/>
    <property type="project" value="UniProtKB-KW"/>
</dbReference>
<dbReference type="Gene3D" id="1.10.3210.10">
    <property type="entry name" value="Hypothetical protein af1432"/>
    <property type="match status" value="1"/>
</dbReference>
<evidence type="ECO:0000256" key="3">
    <source>
        <dbReference type="ARBA" id="ARBA00022741"/>
    </source>
</evidence>
<keyword evidence="3" id="KW-0547">Nucleotide-binding</keyword>
<dbReference type="CDD" id="cd00077">
    <property type="entry name" value="HDc"/>
    <property type="match status" value="1"/>
</dbReference>
<dbReference type="PROSITE" id="PS51831">
    <property type="entry name" value="HD"/>
    <property type="match status" value="1"/>
</dbReference>
<evidence type="ECO:0000256" key="6">
    <source>
        <dbReference type="ARBA" id="ARBA00049417"/>
    </source>
</evidence>
<dbReference type="AlphaFoldDB" id="W9EFV0"/>
<dbReference type="OrthoDB" id="9782134at2"/>
<evidence type="ECO:0000313" key="9">
    <source>
        <dbReference type="Proteomes" id="UP000019474"/>
    </source>
</evidence>
<dbReference type="NCBIfam" id="TIGR00488">
    <property type="entry name" value="bis(5'-nucleosyl)-tetraphosphatase (symmetrical) YqeK"/>
    <property type="match status" value="1"/>
</dbReference>
<dbReference type="EC" id="3.6.1.41" evidence="1"/>
<organism evidence="8 9">
    <name type="scientific">Fructilactobacillus florum 8D</name>
    <dbReference type="NCBI Taxonomy" id="1221538"/>
    <lineage>
        <taxon>Bacteria</taxon>
        <taxon>Bacillati</taxon>
        <taxon>Bacillota</taxon>
        <taxon>Bacilli</taxon>
        <taxon>Lactobacillales</taxon>
        <taxon>Lactobacillaceae</taxon>
        <taxon>Fructilactobacillus</taxon>
    </lineage>
</organism>
<dbReference type="PANTHER" id="PTHR35795">
    <property type="entry name" value="SLR1885 PROTEIN"/>
    <property type="match status" value="1"/>
</dbReference>
<name>W9EFV0_9LACO</name>
<dbReference type="EMBL" id="ALXG01000038">
    <property type="protein sequence ID" value="ETO40151.1"/>
    <property type="molecule type" value="Genomic_DNA"/>
</dbReference>
<evidence type="ECO:0000256" key="5">
    <source>
        <dbReference type="ARBA" id="ARBA00023004"/>
    </source>
</evidence>
<feature type="domain" description="HD" evidence="7">
    <location>
        <begin position="31"/>
        <end position="145"/>
    </location>
</feature>
<dbReference type="InterPro" id="IPR005249">
    <property type="entry name" value="YqeK"/>
</dbReference>
<reference evidence="8 9" key="1">
    <citation type="submission" date="2012-08" db="EMBL/GenBank/DDBJ databases">
        <title>Genome sequencing of Lactobacillus florum 8D.</title>
        <authorList>
            <person name="Kim E.B."/>
            <person name="Marco M.L."/>
        </authorList>
    </citation>
    <scope>NUCLEOTIDE SEQUENCE [LARGE SCALE GENOMIC DNA]</scope>
    <source>
        <strain evidence="8 9">8D</strain>
    </source>
</reference>
<sequence>MSLEPDHYEQYAADSRSGIISKLKKHLDKNRFEHCVRVEATARELAAANGADQTIAGLAGLVHDYAKQRDVAEFQGLIRRFQLDPELLKYSRAIWHGYVGYLLVQQELGINDIRILNAVKYHTIAAPVMSVYDKIVYMADYLEPNRSFAGVEMARAKTQASLDEGVVFQNQQTMTFLIERGQAIYPAALEAYNALVPKS</sequence>
<accession>W9EFV0</accession>
<proteinExistence type="predicted"/>
<comment type="caution">
    <text evidence="8">The sequence shown here is derived from an EMBL/GenBank/DDBJ whole genome shotgun (WGS) entry which is preliminary data.</text>
</comment>
<dbReference type="SUPFAM" id="SSF109604">
    <property type="entry name" value="HD-domain/PDEase-like"/>
    <property type="match status" value="1"/>
</dbReference>
<comment type="catalytic activity">
    <reaction evidence="6">
        <text>P(1),P(4)-bis(5'-adenosyl) tetraphosphate + H2O = 2 ADP + 2 H(+)</text>
        <dbReference type="Rhea" id="RHEA:24252"/>
        <dbReference type="ChEBI" id="CHEBI:15377"/>
        <dbReference type="ChEBI" id="CHEBI:15378"/>
        <dbReference type="ChEBI" id="CHEBI:58141"/>
        <dbReference type="ChEBI" id="CHEBI:456216"/>
        <dbReference type="EC" id="3.6.1.41"/>
    </reaction>
</comment>
<evidence type="ECO:0000256" key="1">
    <source>
        <dbReference type="ARBA" id="ARBA00012506"/>
    </source>
</evidence>
<evidence type="ECO:0000259" key="7">
    <source>
        <dbReference type="PROSITE" id="PS51831"/>
    </source>
</evidence>
<evidence type="ECO:0000256" key="4">
    <source>
        <dbReference type="ARBA" id="ARBA00022801"/>
    </source>
</evidence>
<dbReference type="SMART" id="SM00471">
    <property type="entry name" value="HDc"/>
    <property type="match status" value="1"/>
</dbReference>
<dbReference type="RefSeq" id="WP_009166757.1">
    <property type="nucleotide sequence ID" value="NZ_ALXG01000038.1"/>
</dbReference>
<keyword evidence="5" id="KW-0408">Iron</keyword>
<dbReference type="Proteomes" id="UP000019474">
    <property type="component" value="Unassembled WGS sequence"/>
</dbReference>
<evidence type="ECO:0000256" key="2">
    <source>
        <dbReference type="ARBA" id="ARBA00022723"/>
    </source>
</evidence>
<protein>
    <recommendedName>
        <fullName evidence="1">bis(5'-nucleosyl)-tetraphosphatase (symmetrical)</fullName>
        <ecNumber evidence="1">3.6.1.41</ecNumber>
    </recommendedName>
</protein>
<dbReference type="PATRIC" id="fig|1221538.3.peg.927"/>
<keyword evidence="2" id="KW-0479">Metal-binding</keyword>
<gene>
    <name evidence="8" type="ORF">B808_918</name>
</gene>
<keyword evidence="4 8" id="KW-0378">Hydrolase</keyword>
<dbReference type="GO" id="GO:0046872">
    <property type="term" value="F:metal ion binding"/>
    <property type="evidence" value="ECO:0007669"/>
    <property type="project" value="UniProtKB-KW"/>
</dbReference>
<keyword evidence="9" id="KW-1185">Reference proteome</keyword>